<proteinExistence type="predicted"/>
<name>A0ABY7KSV0_9ACTN</name>
<dbReference type="RefSeq" id="WP_269664161.1">
    <property type="nucleotide sequence ID" value="NZ_CP114413.1"/>
</dbReference>
<feature type="region of interest" description="Disordered" evidence="1">
    <location>
        <begin position="70"/>
        <end position="89"/>
    </location>
</feature>
<evidence type="ECO:0000313" key="3">
    <source>
        <dbReference type="Proteomes" id="UP001164439"/>
    </source>
</evidence>
<sequence length="89" mass="9196">MSIGRSCTRTGPRAEECATAAAKSPGAAALIADGNSEYRGTYRRILGAGHPVPDADPGTVAKQLHANLDQAHEHRHHQAGQTLSLATGA</sequence>
<evidence type="ECO:0000313" key="2">
    <source>
        <dbReference type="EMBL" id="WAZ26675.1"/>
    </source>
</evidence>
<reference evidence="2" key="1">
    <citation type="submission" date="2022-12" db="EMBL/GenBank/DDBJ databases">
        <authorList>
            <person name="Ruckert C."/>
            <person name="Busche T."/>
            <person name="Kalinowski J."/>
            <person name="Wittmann C."/>
        </authorList>
    </citation>
    <scope>NUCLEOTIDE SEQUENCE</scope>
    <source>
        <strain evidence="2">DSM 40467</strain>
    </source>
</reference>
<gene>
    <name evidence="2" type="ORF">STRCI_008286</name>
</gene>
<dbReference type="Proteomes" id="UP001164439">
    <property type="component" value="Chromosome"/>
</dbReference>
<feature type="compositionally biased region" description="Polar residues" evidence="1">
    <location>
        <begin position="79"/>
        <end position="89"/>
    </location>
</feature>
<protein>
    <submittedName>
        <fullName evidence="2">Uncharacterized protein</fullName>
    </submittedName>
</protein>
<accession>A0ABY7KSV0</accession>
<keyword evidence="3" id="KW-1185">Reference proteome</keyword>
<dbReference type="EMBL" id="CP114413">
    <property type="protein sequence ID" value="WAZ26675.1"/>
    <property type="molecule type" value="Genomic_DNA"/>
</dbReference>
<evidence type="ECO:0000256" key="1">
    <source>
        <dbReference type="SAM" id="MobiDB-lite"/>
    </source>
</evidence>
<feature type="region of interest" description="Disordered" evidence="1">
    <location>
        <begin position="1"/>
        <end position="26"/>
    </location>
</feature>
<organism evidence="2 3">
    <name type="scientific">Streptomyces cinnabarinus</name>
    <dbReference type="NCBI Taxonomy" id="67287"/>
    <lineage>
        <taxon>Bacteria</taxon>
        <taxon>Bacillati</taxon>
        <taxon>Actinomycetota</taxon>
        <taxon>Actinomycetes</taxon>
        <taxon>Kitasatosporales</taxon>
        <taxon>Streptomycetaceae</taxon>
        <taxon>Streptomyces</taxon>
    </lineage>
</organism>